<dbReference type="HOGENOM" id="CLU_011734_0_0_3"/>
<dbReference type="Pfam" id="PF08722">
    <property type="entry name" value="Tn7_TnsA-like_N"/>
    <property type="match status" value="1"/>
</dbReference>
<feature type="domain" description="Integrase catalytic" evidence="1">
    <location>
        <begin position="500"/>
        <end position="692"/>
    </location>
</feature>
<dbReference type="EMBL" id="CP003600">
    <property type="protein sequence ID" value="AFY92825.1"/>
    <property type="molecule type" value="Genomic_DNA"/>
</dbReference>
<dbReference type="AlphaFoldDB" id="K9UDD9"/>
<protein>
    <submittedName>
        <fullName evidence="2">Integrase family protein</fullName>
    </submittedName>
</protein>
<dbReference type="RefSeq" id="WP_015158999.1">
    <property type="nucleotide sequence ID" value="NC_019697.1"/>
</dbReference>
<keyword evidence="3" id="KW-1185">Reference proteome</keyword>
<dbReference type="GO" id="GO:0015074">
    <property type="term" value="P:DNA integration"/>
    <property type="evidence" value="ECO:0007669"/>
    <property type="project" value="InterPro"/>
</dbReference>
<dbReference type="PATRIC" id="fig|1173020.3.peg.1938"/>
<dbReference type="OrthoDB" id="501284at2"/>
<dbReference type="InterPro" id="IPR015378">
    <property type="entry name" value="Transposase-like_Mu_C"/>
</dbReference>
<evidence type="ECO:0000259" key="1">
    <source>
        <dbReference type="PROSITE" id="PS50994"/>
    </source>
</evidence>
<accession>K9UDD9</accession>
<proteinExistence type="predicted"/>
<dbReference type="KEGG" id="cmp:Cha6605_1692"/>
<sequence length="897" mass="101423">MNPREFERWCQTLKLPAATVESISSIRSAPPSRRVQGRASNVSGTYPSQKMGLTIQFESHKVELWAIYLMEHDPHVLEYYDQPSSFKIQYTNKSGRKIGHYHTPDFFVLSADNAAWVEWKTEAELEKLSEKYPTRYQIAADGSWRCPPGSAYASPLGLEYHVRTDASLDAIYIQNLIFLEDYLSFTADRNPLMLARVKEIVKTSPGITLANLLASESQLCANDVYVMLVLDHLYVPLSKVPLVQHERVRLYPDRPTYDTYSQSGQHQTATSIAATALPPLVANTRLRWDGRLWTLVNLGETTTTLLPEIGQPLQISSAFFYQLLDGGAISFPEAAGATNPEVMALMAEASPSDLRAANQRFEAVMAGTVADDISKRTLGRWLKQFRAAELKYGCGYVGLLPRTQARGNRTAKAPTAASELLNTFITERFETPTQAPAASVYRAYQRACEQQGIPSLSRCTFYARLQQRPIHEQTEKRKGSKAAYRHQPWYWELTYSTPRHGDRPLGIVHIDHTQLDLELRSATTGRLLGRPWLTLMVDAYSRRILAIYLTFDPPSYRSCMMAIRICVQRFGRFPQAIVVDGGKEFHSVYFDTLLARYHCTKKTRPGAKPRFGSVIERLFGTTNTQLIFNLLGNTQATKQVREITKAVNPKQHALWTLGDLYTYLVEYAYVVYDQNEHPALSMSPQSAYEQGEMNAGERLHRRIAYDEDFILATHPSPRSGQALVQPGKGIKLNYLYYWSDAFRHPEVERTKVSVRYDPFDLGVAYAYVQGRWVKCISQYYSVFSGRSERELLLASLEIKQQAKLTQTPTTISAKRLADFLSNVTAHEALLLQRLRDLEGQNVLNSLGQKSSSAPQIQIQAQTQTQPCAPSLQTLAPIQPNPALVLDLSQIPLFEEYR</sequence>
<dbReference type="GO" id="GO:0003676">
    <property type="term" value="F:nucleic acid binding"/>
    <property type="evidence" value="ECO:0007669"/>
    <property type="project" value="InterPro"/>
</dbReference>
<name>K9UDD9_CHAP6</name>
<evidence type="ECO:0000313" key="3">
    <source>
        <dbReference type="Proteomes" id="UP000010366"/>
    </source>
</evidence>
<evidence type="ECO:0000313" key="2">
    <source>
        <dbReference type="EMBL" id="AFY92825.1"/>
    </source>
</evidence>
<dbReference type="SUPFAM" id="SSF53098">
    <property type="entry name" value="Ribonuclease H-like"/>
    <property type="match status" value="1"/>
</dbReference>
<reference evidence="2 3" key="1">
    <citation type="submission" date="2012-05" db="EMBL/GenBank/DDBJ databases">
        <title>Finished chromosome of genome of Chamaesiphon sp. PCC 6605.</title>
        <authorList>
            <consortium name="US DOE Joint Genome Institute"/>
            <person name="Gugger M."/>
            <person name="Coursin T."/>
            <person name="Rippka R."/>
            <person name="Tandeau De Marsac N."/>
            <person name="Huntemann M."/>
            <person name="Wei C.-L."/>
            <person name="Han J."/>
            <person name="Detter J.C."/>
            <person name="Han C."/>
            <person name="Tapia R."/>
            <person name="Chen A."/>
            <person name="Kyrpides N."/>
            <person name="Mavromatis K."/>
            <person name="Markowitz V."/>
            <person name="Szeto E."/>
            <person name="Ivanova N."/>
            <person name="Pagani I."/>
            <person name="Pati A."/>
            <person name="Goodwin L."/>
            <person name="Nordberg H.P."/>
            <person name="Cantor M.N."/>
            <person name="Hua S.X."/>
            <person name="Woyke T."/>
            <person name="Kerfeld C.A."/>
        </authorList>
    </citation>
    <scope>NUCLEOTIDE SEQUENCE [LARGE SCALE GENOMIC DNA]</scope>
    <source>
        <strain evidence="3">ATCC 27169 / PCC 6605</strain>
    </source>
</reference>
<dbReference type="Gene3D" id="3.30.420.10">
    <property type="entry name" value="Ribonuclease H-like superfamily/Ribonuclease H"/>
    <property type="match status" value="1"/>
</dbReference>
<dbReference type="PROSITE" id="PS50994">
    <property type="entry name" value="INTEGRASE"/>
    <property type="match status" value="1"/>
</dbReference>
<dbReference type="InterPro" id="IPR012337">
    <property type="entry name" value="RNaseH-like_sf"/>
</dbReference>
<dbReference type="InterPro" id="IPR036397">
    <property type="entry name" value="RNaseH_sf"/>
</dbReference>
<dbReference type="InterPro" id="IPR001584">
    <property type="entry name" value="Integrase_cat-core"/>
</dbReference>
<dbReference type="InterPro" id="IPR014833">
    <property type="entry name" value="TnsA_N"/>
</dbReference>
<dbReference type="STRING" id="1173020.Cha6605_1692"/>
<dbReference type="Pfam" id="PF09299">
    <property type="entry name" value="Mu-transpos_C"/>
    <property type="match status" value="1"/>
</dbReference>
<dbReference type="eggNOG" id="COG2801">
    <property type="taxonomic scope" value="Bacteria"/>
</dbReference>
<dbReference type="Proteomes" id="UP000010366">
    <property type="component" value="Chromosome"/>
</dbReference>
<gene>
    <name evidence="2" type="ORF">Cha6605_1692</name>
</gene>
<organism evidence="2 3">
    <name type="scientific">Chamaesiphon minutus (strain ATCC 27169 / PCC 6605)</name>
    <dbReference type="NCBI Taxonomy" id="1173020"/>
    <lineage>
        <taxon>Bacteria</taxon>
        <taxon>Bacillati</taxon>
        <taxon>Cyanobacteriota</taxon>
        <taxon>Cyanophyceae</taxon>
        <taxon>Gomontiellales</taxon>
        <taxon>Chamaesiphonaceae</taxon>
        <taxon>Chamaesiphon</taxon>
    </lineage>
</organism>